<dbReference type="SFLD" id="SFLDS00029">
    <property type="entry name" value="Radical_SAM"/>
    <property type="match status" value="1"/>
</dbReference>
<dbReference type="PROSITE" id="PS51918">
    <property type="entry name" value="RADICAL_SAM"/>
    <property type="match status" value="1"/>
</dbReference>
<evidence type="ECO:0000259" key="1">
    <source>
        <dbReference type="PROSITE" id="PS51918"/>
    </source>
</evidence>
<name>F6DUG6_DESRL</name>
<proteinExistence type="predicted"/>
<dbReference type="OrthoDB" id="9808022at2"/>
<dbReference type="InterPro" id="IPR006638">
    <property type="entry name" value="Elp3/MiaA/NifB-like_rSAM"/>
</dbReference>
<dbReference type="PANTHER" id="PTHR13932:SF1">
    <property type="entry name" value="OXYGEN-INDEPENDENT COPROPORPHYRINOGEN-III OXIDASE-LIKE PROTEIN HEMZ"/>
    <property type="match status" value="1"/>
</dbReference>
<dbReference type="STRING" id="696281.Desru_0750"/>
<dbReference type="CDD" id="cd01335">
    <property type="entry name" value="Radical_SAM"/>
    <property type="match status" value="1"/>
</dbReference>
<dbReference type="InterPro" id="IPR007197">
    <property type="entry name" value="rSAM"/>
</dbReference>
<dbReference type="GO" id="GO:0006779">
    <property type="term" value="P:porphyrin-containing compound biosynthetic process"/>
    <property type="evidence" value="ECO:0007669"/>
    <property type="project" value="TreeGrafter"/>
</dbReference>
<dbReference type="InterPro" id="IPR023995">
    <property type="entry name" value="HemZ"/>
</dbReference>
<dbReference type="InterPro" id="IPR034505">
    <property type="entry name" value="Coproporphyrinogen-III_oxidase"/>
</dbReference>
<keyword evidence="2" id="KW-0560">Oxidoreductase</keyword>
<dbReference type="SFLD" id="SFLDG01065">
    <property type="entry name" value="anaerobic_coproporphyrinogen-I"/>
    <property type="match status" value="1"/>
</dbReference>
<dbReference type="InterPro" id="IPR023404">
    <property type="entry name" value="rSAM_horseshoe"/>
</dbReference>
<dbReference type="SUPFAM" id="SSF102114">
    <property type="entry name" value="Radical SAM enzymes"/>
    <property type="match status" value="1"/>
</dbReference>
<accession>F6DUG6</accession>
<evidence type="ECO:0000313" key="2">
    <source>
        <dbReference type="EMBL" id="AEG59033.1"/>
    </source>
</evidence>
<protein>
    <submittedName>
        <fullName evidence="2">Coproporphyrinogen dehydrogenase</fullName>
        <ecNumber evidence="2">1.3.99.22</ecNumber>
    </submittedName>
</protein>
<dbReference type="GO" id="GO:0016491">
    <property type="term" value="F:oxidoreductase activity"/>
    <property type="evidence" value="ECO:0007669"/>
    <property type="project" value="UniProtKB-KW"/>
</dbReference>
<dbReference type="PANTHER" id="PTHR13932">
    <property type="entry name" value="COPROPORPHYRINIGEN III OXIDASE"/>
    <property type="match status" value="1"/>
</dbReference>
<dbReference type="SMART" id="SM00729">
    <property type="entry name" value="Elp3"/>
    <property type="match status" value="1"/>
</dbReference>
<dbReference type="InterPro" id="IPR058240">
    <property type="entry name" value="rSAM_sf"/>
</dbReference>
<reference evidence="3" key="1">
    <citation type="submission" date="2011-05" db="EMBL/GenBank/DDBJ databases">
        <title>Complete sequence of Desulfotomaculum ruminis DSM 2154.</title>
        <authorList>
            <person name="Lucas S."/>
            <person name="Copeland A."/>
            <person name="Lapidus A."/>
            <person name="Cheng J.-F."/>
            <person name="Goodwin L."/>
            <person name="Pitluck S."/>
            <person name="Lu M."/>
            <person name="Detter J.C."/>
            <person name="Han C."/>
            <person name="Tapia R."/>
            <person name="Land M."/>
            <person name="Hauser L."/>
            <person name="Kyrpides N."/>
            <person name="Ivanova N."/>
            <person name="Mikhailova N."/>
            <person name="Pagani I."/>
            <person name="Stams A.J.M."/>
            <person name="Plugge C.M."/>
            <person name="Muyzer G."/>
            <person name="Kuever J."/>
            <person name="Parshina S.N."/>
            <person name="Ivanova A.E."/>
            <person name="Nazina T.N."/>
            <person name="Brambilla E."/>
            <person name="Spring S."/>
            <person name="Klenk H.-P."/>
            <person name="Woyke T."/>
        </authorList>
    </citation>
    <scope>NUCLEOTIDE SEQUENCE [LARGE SCALE GENOMIC DNA]</scope>
    <source>
        <strain evidence="3">ATCC 23193 / DSM 2154 / NCIB 8452 / DL</strain>
    </source>
</reference>
<dbReference type="SFLD" id="SFLDG01082">
    <property type="entry name" value="B12-binding_domain_containing"/>
    <property type="match status" value="1"/>
</dbReference>
<dbReference type="RefSeq" id="WP_013840807.1">
    <property type="nucleotide sequence ID" value="NC_015589.1"/>
</dbReference>
<reference evidence="2 3" key="2">
    <citation type="journal article" date="2012" name="Stand. Genomic Sci.">
        <title>Complete genome sequence of the sulfate-reducing firmicute Desulfotomaculum ruminis type strain (DL(T)).</title>
        <authorList>
            <person name="Spring S."/>
            <person name="Visser M."/>
            <person name="Lu M."/>
            <person name="Copeland A."/>
            <person name="Lapidus A."/>
            <person name="Lucas S."/>
            <person name="Cheng J.F."/>
            <person name="Han C."/>
            <person name="Tapia R."/>
            <person name="Goodwin L.A."/>
            <person name="Pitluck S."/>
            <person name="Ivanova N."/>
            <person name="Land M."/>
            <person name="Hauser L."/>
            <person name="Larimer F."/>
            <person name="Rohde M."/>
            <person name="Goker M."/>
            <person name="Detter J.C."/>
            <person name="Kyrpides N.C."/>
            <person name="Woyke T."/>
            <person name="Schaap P.J."/>
            <person name="Plugge C.M."/>
            <person name="Muyzer G."/>
            <person name="Kuever J."/>
            <person name="Pereira I.A."/>
            <person name="Parshina S.N."/>
            <person name="Bernier-Latmani R."/>
            <person name="Stams A.J."/>
            <person name="Klenk H.P."/>
        </authorList>
    </citation>
    <scope>NUCLEOTIDE SEQUENCE [LARGE SCALE GENOMIC DNA]</scope>
    <source>
        <strain evidence="3">ATCC 23193 / DSM 2154 / NCIB 8452 / DL</strain>
    </source>
</reference>
<sequence>MIAIELTGAAVLYQGTIQDVIWLFYPGAQLVHSGPEPRLHLELGQEGPVLWAEARFYDQPAAITHRATGWQPVIAEESLIELKRLARLAVFRALEAATGKNPSPWGIMTGIRPTKVVHRLMDEGWSQEQVKAYLMAGYALREDKAELITTVARTQRSWLLSREQAKKLVSVYIGIPFCPSRCLYCSFPSYPLKKHRAMVEPFLKALLEEIKVVGEALQSRGIAVQTLYLGGGTPTSLQPDQVHLLLETINRCLKGPCTREVTVEGGRPDTLSREMLSLLAEQGVSRLSINPQSMNQKTLETIGRQHTVEDIYQAVETARQLKFPTINMDLIIGLPGETAADVTQTMDRIAKLHPQNLTVHALALKRASDLKQRLDQFPLTSASETTAMWQETHRGARSLGLEPYYLYRQKQMVGNLENIGYALADHLCIYNIQMIEERQTIIGLGVGASSKWVDSDTWRLVNDYNAKEPRQYTERLREYLERKVQHIQQMGAGS</sequence>
<gene>
    <name evidence="2" type="ordered locus">Desru_0750</name>
</gene>
<dbReference type="Gene3D" id="3.80.30.20">
    <property type="entry name" value="tm_1862 like domain"/>
    <property type="match status" value="1"/>
</dbReference>
<keyword evidence="3" id="KW-1185">Reference proteome</keyword>
<dbReference type="AlphaFoldDB" id="F6DUG6"/>
<dbReference type="NCBIfam" id="TIGR03994">
    <property type="entry name" value="rSAM_HemZ"/>
    <property type="match status" value="1"/>
</dbReference>
<dbReference type="EMBL" id="CP002780">
    <property type="protein sequence ID" value="AEG59033.1"/>
    <property type="molecule type" value="Genomic_DNA"/>
</dbReference>
<evidence type="ECO:0000313" key="3">
    <source>
        <dbReference type="Proteomes" id="UP000009234"/>
    </source>
</evidence>
<dbReference type="EC" id="1.3.99.22" evidence="2"/>
<dbReference type="Pfam" id="PF04055">
    <property type="entry name" value="Radical_SAM"/>
    <property type="match status" value="1"/>
</dbReference>
<dbReference type="HOGENOM" id="CLU_029256_1_0_9"/>
<dbReference type="GO" id="GO:0051539">
    <property type="term" value="F:4 iron, 4 sulfur cluster binding"/>
    <property type="evidence" value="ECO:0007669"/>
    <property type="project" value="TreeGrafter"/>
</dbReference>
<feature type="domain" description="Radical SAM core" evidence="1">
    <location>
        <begin position="163"/>
        <end position="402"/>
    </location>
</feature>
<dbReference type="GO" id="GO:0005737">
    <property type="term" value="C:cytoplasm"/>
    <property type="evidence" value="ECO:0007669"/>
    <property type="project" value="TreeGrafter"/>
</dbReference>
<dbReference type="Proteomes" id="UP000009234">
    <property type="component" value="Chromosome"/>
</dbReference>
<dbReference type="eggNOG" id="COG0635">
    <property type="taxonomic scope" value="Bacteria"/>
</dbReference>
<dbReference type="SFLD" id="SFLDF00310">
    <property type="entry name" value="oxygen-independent_coproporphy"/>
    <property type="match status" value="1"/>
</dbReference>
<dbReference type="KEGG" id="dru:Desru_0750"/>
<organism evidence="2 3">
    <name type="scientific">Desulforamulus ruminis (strain ATCC 23193 / DSM 2154 / NCIMB 8452 / DL)</name>
    <name type="common">Desulfotomaculum ruminis</name>
    <dbReference type="NCBI Taxonomy" id="696281"/>
    <lineage>
        <taxon>Bacteria</taxon>
        <taxon>Bacillati</taxon>
        <taxon>Bacillota</taxon>
        <taxon>Clostridia</taxon>
        <taxon>Eubacteriales</taxon>
        <taxon>Peptococcaceae</taxon>
        <taxon>Desulforamulus</taxon>
    </lineage>
</organism>